<keyword evidence="1" id="KW-0732">Signal</keyword>
<evidence type="ECO:0000313" key="4">
    <source>
        <dbReference type="Proteomes" id="UP000185003"/>
    </source>
</evidence>
<name>A0A1N6FJT0_9BACT</name>
<dbReference type="Pfam" id="PF22848">
    <property type="entry name" value="ASD1_dom"/>
    <property type="match status" value="1"/>
</dbReference>
<dbReference type="SUPFAM" id="SSF51445">
    <property type="entry name" value="(Trans)glycosidases"/>
    <property type="match status" value="1"/>
</dbReference>
<dbReference type="RefSeq" id="WP_074239327.1">
    <property type="nucleotide sequence ID" value="NZ_FSRA01000001.1"/>
</dbReference>
<dbReference type="GO" id="GO:0000272">
    <property type="term" value="P:polysaccharide catabolic process"/>
    <property type="evidence" value="ECO:0007669"/>
    <property type="project" value="TreeGrafter"/>
</dbReference>
<feature type="signal peptide" evidence="1">
    <location>
        <begin position="1"/>
        <end position="19"/>
    </location>
</feature>
<dbReference type="OrthoDB" id="9758333at2"/>
<feature type="domain" description="Alpha-L-arabinofuranosidase 1 catalytic" evidence="2">
    <location>
        <begin position="117"/>
        <end position="283"/>
    </location>
</feature>
<dbReference type="AlphaFoldDB" id="A0A1N6FJT0"/>
<gene>
    <name evidence="3" type="ORF">SAMN04488055_2259</name>
</gene>
<keyword evidence="4" id="KW-1185">Reference proteome</keyword>
<evidence type="ECO:0000313" key="3">
    <source>
        <dbReference type="EMBL" id="SIN95519.1"/>
    </source>
</evidence>
<sequence>MVKKTSGVLFCAVLIVVMACNKRAPDKENGNIDTSGTVITVPDPAVATTIGFFMEGWAQKKFIAPTYIEKEQPTEAAQTVTLDASVVATKISPALFGNNSNIYMSQMVTETKLINHIRELHPGIIRFPGGNLSSLYFWNSAPGSSPADAPPKIKDSNGNFIDAGYWYGGNTDGWTLSVENYYKMLQQTGNEGIITINYAYARYSTAKDPVAAAAHLAADWVRYDKGRTRYWEVGNESNGVWQAGYRIDVSQNKDGQPEIISGDLYGRHFKVFADSMRKAATELGNTIYIGAQLLEHEPATWATVTDKQWNTGVLQQAGTADFFIVHSYFTPFNTNSNPPEVLASAEAVTKAISDHLNSAITNTHVNMKPVALTEWNIFAMGSQQMISQVAGMHAVLVIGEMMKNKFGMASRWDLANAWEDGNDHGLFSQGEAASGEEKWAPRPAFYYLYFFRKMLGDRFINSEVTGASANINAYASTYSSGEAAVTLVNKSTVARNVQLAFRNFKAGKRYYWYVLTGGEGVSSFSRKVFINGLGPAGIAGGPDNYTTLKAFSAGTQAGIKIALPPMSVIFAVVEKP</sequence>
<feature type="chain" id="PRO_5012387643" evidence="1">
    <location>
        <begin position="20"/>
        <end position="576"/>
    </location>
</feature>
<accession>A0A1N6FJT0</accession>
<dbReference type="EMBL" id="FSRA01000001">
    <property type="protein sequence ID" value="SIN95519.1"/>
    <property type="molecule type" value="Genomic_DNA"/>
</dbReference>
<dbReference type="PROSITE" id="PS51257">
    <property type="entry name" value="PROKAR_LIPOPROTEIN"/>
    <property type="match status" value="1"/>
</dbReference>
<dbReference type="PANTHER" id="PTHR43576:SF3">
    <property type="entry name" value="ALPHA-L-ARABINOFURANOSIDASE C"/>
    <property type="match status" value="1"/>
</dbReference>
<evidence type="ECO:0000256" key="1">
    <source>
        <dbReference type="SAM" id="SignalP"/>
    </source>
</evidence>
<evidence type="ECO:0000259" key="2">
    <source>
        <dbReference type="Pfam" id="PF22848"/>
    </source>
</evidence>
<dbReference type="PANTHER" id="PTHR43576">
    <property type="entry name" value="ALPHA-L-ARABINOFURANOSIDASE C-RELATED"/>
    <property type="match status" value="1"/>
</dbReference>
<dbReference type="InterPro" id="IPR055235">
    <property type="entry name" value="ASD1_cat"/>
</dbReference>
<dbReference type="InterPro" id="IPR017853">
    <property type="entry name" value="GH"/>
</dbReference>
<reference evidence="3 4" key="1">
    <citation type="submission" date="2016-11" db="EMBL/GenBank/DDBJ databases">
        <authorList>
            <person name="Jaros S."/>
            <person name="Januszkiewicz K."/>
            <person name="Wedrychowicz H."/>
        </authorList>
    </citation>
    <scope>NUCLEOTIDE SEQUENCE [LARGE SCALE GENOMIC DNA]</scope>
    <source>
        <strain evidence="3 4">DSM 24787</strain>
    </source>
</reference>
<protein>
    <submittedName>
        <fullName evidence="3">Alpha-L-arabinofuranosidase</fullName>
    </submittedName>
</protein>
<proteinExistence type="predicted"/>
<dbReference type="STRING" id="536979.SAMN04488055_2259"/>
<dbReference type="Proteomes" id="UP000185003">
    <property type="component" value="Unassembled WGS sequence"/>
</dbReference>
<organism evidence="3 4">
    <name type="scientific">Chitinophaga niabensis</name>
    <dbReference type="NCBI Taxonomy" id="536979"/>
    <lineage>
        <taxon>Bacteria</taxon>
        <taxon>Pseudomonadati</taxon>
        <taxon>Bacteroidota</taxon>
        <taxon>Chitinophagia</taxon>
        <taxon>Chitinophagales</taxon>
        <taxon>Chitinophagaceae</taxon>
        <taxon>Chitinophaga</taxon>
    </lineage>
</organism>
<dbReference type="Gene3D" id="3.20.20.80">
    <property type="entry name" value="Glycosidases"/>
    <property type="match status" value="1"/>
</dbReference>